<proteinExistence type="predicted"/>
<sequence>MNFFFKMDKSDQKPTMTEMKRESKSFEAIQQGMVFAVLSAFGYSFQIKRPERMAEKTFQYLTIMEVFKDEVALDFGCTIDDFCQRQYETEFDPNMSKGTLKIVKRRKDLNRTALSFSWMLQYCQQSGIDVEKRRTKQARKTLQLEKIVSITLPQSLVFFDKVKIETMGTIVHKHICSLFNKREKNITIPQNYPFFVELLNTNSTTRALQVDADKLSENTISSVQESSSLGHTTSLQKANKVVEPTRFVADKQVPQMVTQPPQMVISDVYTPRTNQFESIQTVAQTPRIQHFAPVNVEIQNNQVNAFGYETVYSPPEAYNADPNFVGIGISSEDLNNIKEMNLMMGCYEQPMTMKSTIPSNQMYLRRFADQYQPVQSGVFCPVLMPNIECGYF</sequence>
<reference evidence="1 2" key="1">
    <citation type="submission" date="2012-10" db="EMBL/GenBank/DDBJ databases">
        <authorList>
            <person name="Zafar N."/>
            <person name="Inman J."/>
            <person name="Hall N."/>
            <person name="Lorenzi H."/>
            <person name="Caler E."/>
        </authorList>
    </citation>
    <scope>NUCLEOTIDE SEQUENCE [LARGE SCALE GENOMIC DNA]</scope>
    <source>
        <strain evidence="1 2">IP1</strain>
    </source>
</reference>
<keyword evidence="2" id="KW-1185">Reference proteome</keyword>
<accession>L7FPH8</accession>
<name>L7FPH8_ENTIV</name>
<dbReference type="EMBL" id="KB206458">
    <property type="protein sequence ID" value="ELP91565.1"/>
    <property type="molecule type" value="Genomic_DNA"/>
</dbReference>
<dbReference type="AlphaFoldDB" id="L7FPH8"/>
<dbReference type="Proteomes" id="UP000014680">
    <property type="component" value="Unassembled WGS sequence"/>
</dbReference>
<dbReference type="RefSeq" id="XP_004258336.1">
    <property type="nucleotide sequence ID" value="XM_004258288.1"/>
</dbReference>
<dbReference type="VEuPathDB" id="AmoebaDB:EIN_128750"/>
<protein>
    <submittedName>
        <fullName evidence="1">Uncharacterized protein</fullName>
    </submittedName>
</protein>
<dbReference type="KEGG" id="eiv:EIN_128750"/>
<organism evidence="1 2">
    <name type="scientific">Entamoeba invadens IP1</name>
    <dbReference type="NCBI Taxonomy" id="370355"/>
    <lineage>
        <taxon>Eukaryota</taxon>
        <taxon>Amoebozoa</taxon>
        <taxon>Evosea</taxon>
        <taxon>Archamoebae</taxon>
        <taxon>Mastigamoebida</taxon>
        <taxon>Entamoebidae</taxon>
        <taxon>Entamoeba</taxon>
    </lineage>
</organism>
<dbReference type="GeneID" id="14890533"/>
<evidence type="ECO:0000313" key="1">
    <source>
        <dbReference type="EMBL" id="ELP91565.1"/>
    </source>
</evidence>
<evidence type="ECO:0000313" key="2">
    <source>
        <dbReference type="Proteomes" id="UP000014680"/>
    </source>
</evidence>
<gene>
    <name evidence="1" type="ORF">EIN_128750</name>
</gene>